<evidence type="ECO:0000313" key="4">
    <source>
        <dbReference type="Proteomes" id="UP001164459"/>
    </source>
</evidence>
<feature type="compositionally biased region" description="Pro residues" evidence="1">
    <location>
        <begin position="1130"/>
        <end position="1144"/>
    </location>
</feature>
<proteinExistence type="predicted"/>
<dbReference type="PANTHER" id="PTHR45737">
    <property type="entry name" value="VON WILLEBRAND FACTOR A DOMAIN-CONTAINING PROTEIN 5A"/>
    <property type="match status" value="1"/>
</dbReference>
<sequence length="1144" mass="123004">MRRHIPLVVCLGLAGLVACTGRQGPSDSTSSSQPQSTGECKLEWRAPDPQPSAGVAPFSLTTQDGTGLKLLSVKSRAVVEDPLAFTELHLAFQNPNDRVIEGRFEINLPPNSAISRFAMLIDGRWQEAEVVELQAARQAYEDFLHRRQDPALLEKSAGNRFSARVFPIPARGVKEIIVSYSEELTSSSEPYRVYLRGLPQLQDLDVEVVVPKGGGVREKTRIHETNFMPQQDLELATSRRAPEVGLRYDRLAVARITPDVKLPQVPVTGVTLLFDTSASRALDFKGQVARLGQLVAELRGAAGVDFPLTVACFDQGVEQVFSGNASSFSADAQNAILKRGALGASDLAGALRWAGAQSKVHDRVILVGDGVATAGGIERDVLRTAVQELGRAGVRRLDAVVDGGLRDEAALRQLTTAGLQDAGILVDARLPAPLVASRLVRATKADVKVHVPGATWVWPQSLGAVQPGDQFLVFADLPVDKPMRVELGERGEDVREVSLGESSRPLLERAWIRASIDRLSAMMGHEAAGDAKAKEDLKQQIIGLSTRYRVLSDYTALLVLETDWDYQRFGIDRTALAEILTVGPDGVAVVDRTRLPDKPVVDQPITPEQPVARDGEADDDGPLDWFFGNEKRKNKKEATATVTAAANAEPAAEAKSEAMPLPKPADMRAKGDRGGNDLELERGPVFEQTIGGAPGAAAGPQPNDPFASPPRDEAASDRPAHAAPPPPPGPPPAEPAPPSRIAAAQEEVAAPDAVMREVEGYLAEDARRPATTRAAHRPPGHDHEAPPWNQMPQPTFEQPKQADAWEGRFADVMFEVRAGRAANGLSKAWEWRDSNPGDELALLGLGEAAEAVGDRALAARAYGSLIDLFPGRTDIRRMAGERLESLGDVGLQLAIDTYAQAVSQRPDHPASHRLYAFALLKAGRHAEAFAAALAGARRSYPSGRFAGVQQILEEDLALIAAAWLTARPGDAAAQSAIAAAGVTPDRSPSLRFVLNWETDANDVDFHIYDGKGGHAFFSQKQLPTGGRLYADVTTGYGPECFTIPGNAAAFPYVLQAHYYSRGPMGYGMGKLQAVQHDGKGGLAFMEHPFVIMKDRAYVDLGRVDRPLSELQVVVPRLPSGPDPKGQPYAPYTPPPPAPPPPSRY</sequence>
<feature type="compositionally biased region" description="Low complexity" evidence="1">
    <location>
        <begin position="22"/>
        <end position="38"/>
    </location>
</feature>
<feature type="compositionally biased region" description="Basic and acidic residues" evidence="1">
    <location>
        <begin position="665"/>
        <end position="684"/>
    </location>
</feature>
<dbReference type="SMART" id="SM00609">
    <property type="entry name" value="VIT"/>
    <property type="match status" value="1"/>
</dbReference>
<dbReference type="Proteomes" id="UP001164459">
    <property type="component" value="Chromosome"/>
</dbReference>
<dbReference type="PROSITE" id="PS51257">
    <property type="entry name" value="PROKAR_LIPOPROTEIN"/>
    <property type="match status" value="1"/>
</dbReference>
<evidence type="ECO:0000256" key="1">
    <source>
        <dbReference type="SAM" id="MobiDB-lite"/>
    </source>
</evidence>
<dbReference type="SUPFAM" id="SSF48452">
    <property type="entry name" value="TPR-like"/>
    <property type="match status" value="1"/>
</dbReference>
<dbReference type="PROSITE" id="PS51468">
    <property type="entry name" value="VIT"/>
    <property type="match status" value="1"/>
</dbReference>
<dbReference type="Gene3D" id="1.25.40.10">
    <property type="entry name" value="Tetratricopeptide repeat domain"/>
    <property type="match status" value="1"/>
</dbReference>
<feature type="compositionally biased region" description="Low complexity" evidence="1">
    <location>
        <begin position="639"/>
        <end position="653"/>
    </location>
</feature>
<accession>A0ABY7H7D1</accession>
<name>A0ABY7H7D1_9BACT</name>
<evidence type="ECO:0000313" key="3">
    <source>
        <dbReference type="EMBL" id="WAS94939.1"/>
    </source>
</evidence>
<feature type="compositionally biased region" description="Basic and acidic residues" evidence="1">
    <location>
        <begin position="710"/>
        <end position="720"/>
    </location>
</feature>
<keyword evidence="4" id="KW-1185">Reference proteome</keyword>
<feature type="region of interest" description="Disordered" evidence="1">
    <location>
        <begin position="22"/>
        <end position="55"/>
    </location>
</feature>
<feature type="compositionally biased region" description="Pro residues" evidence="1">
    <location>
        <begin position="722"/>
        <end position="738"/>
    </location>
</feature>
<feature type="region of interest" description="Disordered" evidence="1">
    <location>
        <begin position="762"/>
        <end position="796"/>
    </location>
</feature>
<dbReference type="RefSeq" id="WP_269037273.1">
    <property type="nucleotide sequence ID" value="NZ_CP114040.1"/>
</dbReference>
<organism evidence="3 4">
    <name type="scientific">Nannocystis punicea</name>
    <dbReference type="NCBI Taxonomy" id="2995304"/>
    <lineage>
        <taxon>Bacteria</taxon>
        <taxon>Pseudomonadati</taxon>
        <taxon>Myxococcota</taxon>
        <taxon>Polyangia</taxon>
        <taxon>Nannocystales</taxon>
        <taxon>Nannocystaceae</taxon>
        <taxon>Nannocystis</taxon>
    </lineage>
</organism>
<feature type="domain" description="VIT" evidence="2">
    <location>
        <begin position="54"/>
        <end position="182"/>
    </location>
</feature>
<evidence type="ECO:0000259" key="2">
    <source>
        <dbReference type="PROSITE" id="PS51468"/>
    </source>
</evidence>
<dbReference type="InterPro" id="IPR011990">
    <property type="entry name" value="TPR-like_helical_dom_sf"/>
</dbReference>
<protein>
    <submittedName>
        <fullName evidence="3">VIT domain-containing protein</fullName>
    </submittedName>
</protein>
<feature type="region of interest" description="Disordered" evidence="1">
    <location>
        <begin position="1114"/>
        <end position="1144"/>
    </location>
</feature>
<dbReference type="InterPro" id="IPR013694">
    <property type="entry name" value="VIT"/>
</dbReference>
<feature type="region of interest" description="Disordered" evidence="1">
    <location>
        <begin position="598"/>
        <end position="740"/>
    </location>
</feature>
<gene>
    <name evidence="3" type="ORF">O0S08_02155</name>
</gene>
<dbReference type="EMBL" id="CP114040">
    <property type="protein sequence ID" value="WAS94939.1"/>
    <property type="molecule type" value="Genomic_DNA"/>
</dbReference>
<dbReference type="PANTHER" id="PTHR45737:SF6">
    <property type="entry name" value="VON WILLEBRAND FACTOR A DOMAIN-CONTAINING PROTEIN 5A"/>
    <property type="match status" value="1"/>
</dbReference>
<dbReference type="Pfam" id="PF08487">
    <property type="entry name" value="VIT"/>
    <property type="match status" value="1"/>
</dbReference>
<reference evidence="3" key="1">
    <citation type="submission" date="2022-11" db="EMBL/GenBank/DDBJ databases">
        <title>Minimal conservation of predation-associated metabolite biosynthetic gene clusters underscores biosynthetic potential of Myxococcota including descriptions for ten novel species: Archangium lansinium sp. nov., Myxococcus landrumus sp. nov., Nannocystis bai.</title>
        <authorList>
            <person name="Ahearne A."/>
            <person name="Stevens C."/>
            <person name="Dowd S."/>
        </authorList>
    </citation>
    <scope>NUCLEOTIDE SEQUENCE</scope>
    <source>
        <strain evidence="3">Fl3</strain>
    </source>
</reference>